<keyword evidence="5" id="KW-1185">Reference proteome</keyword>
<dbReference type="AlphaFoldDB" id="A0A2G5ICS0"/>
<accession>A0A2G5ICS0</accession>
<gene>
    <name evidence="2" type="ORF">CB0940_01831</name>
    <name evidence="3" type="ORF">RHO25_001894</name>
</gene>
<proteinExistence type="predicted"/>
<feature type="region of interest" description="Disordered" evidence="1">
    <location>
        <begin position="141"/>
        <end position="172"/>
    </location>
</feature>
<evidence type="ECO:0000313" key="2">
    <source>
        <dbReference type="EMBL" id="PIB02569.1"/>
    </source>
</evidence>
<protein>
    <recommendedName>
        <fullName evidence="6">IBR domain-containing protein</fullName>
    </recommendedName>
</protein>
<sequence>MCGDWAHVLDEADTATARLIINLQLDDLVSLAACDRANRSGDVPSDGEVARQLYAEELRECLARLDPAPSSNAVSPQSMAEELMQIQHQALRDSQACMKRHEQKAKREAAALDASELAAFAPGLGEGAFAQPTINGLGKRARSDDVAFQPAKRLQVDDGGHRKRQDCPHDGQYSLDSATDFSRPSPTISSPAPPMVSSLTAWSPVPSADQELLQGTSKPIPRVKLPPARTNSGTIGTPFQATAGDGLSNIEASRFQSITFQQPYQGKSFEELRAEDSLQGIRYGRDNSNGDGKAGNLGIGTGFGSRPVVKLPDPQTSHSARAFGSSSFGAPIPVWCNDCMKSIAPLRARYTSACADKHTYCMSCVEQRFKWAIADDALFPPRCCGQAIDPEKVKLLVDSKTMAAYRAKRLAQHAWPPSVELGR</sequence>
<dbReference type="Proteomes" id="UP000230605">
    <property type="component" value="Chromosome 1"/>
</dbReference>
<evidence type="ECO:0000313" key="4">
    <source>
        <dbReference type="Proteomes" id="UP000230605"/>
    </source>
</evidence>
<dbReference type="SUPFAM" id="SSF57850">
    <property type="entry name" value="RING/U-box"/>
    <property type="match status" value="1"/>
</dbReference>
<feature type="region of interest" description="Disordered" evidence="1">
    <location>
        <begin position="209"/>
        <end position="237"/>
    </location>
</feature>
<evidence type="ECO:0000313" key="5">
    <source>
        <dbReference type="Proteomes" id="UP001302367"/>
    </source>
</evidence>
<dbReference type="Gene3D" id="1.10.10.2360">
    <property type="match status" value="1"/>
</dbReference>
<dbReference type="Proteomes" id="UP001302367">
    <property type="component" value="Chromosome 1"/>
</dbReference>
<feature type="compositionally biased region" description="Basic and acidic residues" evidence="1">
    <location>
        <begin position="154"/>
        <end position="169"/>
    </location>
</feature>
<evidence type="ECO:0008006" key="6">
    <source>
        <dbReference type="Google" id="ProtNLM"/>
    </source>
</evidence>
<dbReference type="EMBL" id="CP134184">
    <property type="protein sequence ID" value="WPA97285.1"/>
    <property type="molecule type" value="Genomic_DNA"/>
</dbReference>
<organism evidence="2 4">
    <name type="scientific">Cercospora beticola</name>
    <name type="common">Sugarbeet leaf spot fungus</name>
    <dbReference type="NCBI Taxonomy" id="122368"/>
    <lineage>
        <taxon>Eukaryota</taxon>
        <taxon>Fungi</taxon>
        <taxon>Dikarya</taxon>
        <taxon>Ascomycota</taxon>
        <taxon>Pezizomycotina</taxon>
        <taxon>Dothideomycetes</taxon>
        <taxon>Dothideomycetidae</taxon>
        <taxon>Mycosphaerellales</taxon>
        <taxon>Mycosphaerellaceae</taxon>
        <taxon>Cercospora</taxon>
    </lineage>
</organism>
<name>A0A2G5ICS0_CERBT</name>
<dbReference type="EMBL" id="LKMD01000100">
    <property type="protein sequence ID" value="PIB02569.1"/>
    <property type="molecule type" value="Genomic_DNA"/>
</dbReference>
<evidence type="ECO:0000313" key="3">
    <source>
        <dbReference type="EMBL" id="WPA97285.1"/>
    </source>
</evidence>
<evidence type="ECO:0000256" key="1">
    <source>
        <dbReference type="SAM" id="MobiDB-lite"/>
    </source>
</evidence>
<reference evidence="3 5" key="2">
    <citation type="submission" date="2023-09" db="EMBL/GenBank/DDBJ databases">
        <title>Complete-Gapless Cercospora beticola genome.</title>
        <authorList>
            <person name="Wyatt N.A."/>
            <person name="Spanner R.E."/>
            <person name="Bolton M.D."/>
        </authorList>
    </citation>
    <scope>NUCLEOTIDE SEQUENCE [LARGE SCALE GENOMIC DNA]</scope>
    <source>
        <strain evidence="3">Cb09-40</strain>
    </source>
</reference>
<reference evidence="2 4" key="1">
    <citation type="submission" date="2015-10" db="EMBL/GenBank/DDBJ databases">
        <title>The cercosporin biosynthetic gene cluster was horizontally transferred to several fungal lineages and shown to be expanded in Cercospora beticola based on microsynteny with recipient genomes.</title>
        <authorList>
            <person name="De Jonge R."/>
            <person name="Ebert M.K."/>
            <person name="Suttle J.C."/>
            <person name="Jurick Ii W.M."/>
            <person name="Secor G.A."/>
            <person name="Thomma B.P."/>
            <person name="Van De Peer Y."/>
            <person name="Bolton M.D."/>
        </authorList>
    </citation>
    <scope>NUCLEOTIDE SEQUENCE [LARGE SCALE GENOMIC DNA]</scope>
    <source>
        <strain evidence="2 4">09-40</strain>
    </source>
</reference>
<dbReference type="OrthoDB" id="9977870at2759"/>